<dbReference type="KEGG" id="vgu:HYG85_02590"/>
<dbReference type="SUPFAM" id="SSF143081">
    <property type="entry name" value="BB1717-like"/>
    <property type="match status" value="1"/>
</dbReference>
<dbReference type="PANTHER" id="PTHR13604">
    <property type="entry name" value="DC12-RELATED"/>
    <property type="match status" value="1"/>
</dbReference>
<evidence type="ECO:0000256" key="4">
    <source>
        <dbReference type="ARBA" id="ARBA00022801"/>
    </source>
</evidence>
<sequence>MCGRFVLTLDYDMLVDILKGRFDIENIASNLDYIPRYNIAPSQQVLSVASNGKKDRIGYLRWGFVPSWAKDTKIGYKMINARSESVETKPSYKKSFINNRCVILSNGFYEWKKEKNSKKPMFITMRNNKLFCMAGLYSIYYTKDKQKISTCTILTTTPNTLMSNIHNRMPVILNKDDEKSWLNPNIKDITYLKSLLKPYPTSEMEAYEVSSLVNSPKNESPLCTKPVSS</sequence>
<keyword evidence="7" id="KW-0456">Lyase</keyword>
<comment type="similarity">
    <text evidence="1 8">Belongs to the SOS response-associated peptidase family.</text>
</comment>
<gene>
    <name evidence="10" type="ORF">HYG85_02590</name>
</gene>
<dbReference type="Gene3D" id="3.90.1680.10">
    <property type="entry name" value="SOS response associated peptidase-like"/>
    <property type="match status" value="1"/>
</dbReference>
<dbReference type="GO" id="GO:0003697">
    <property type="term" value="F:single-stranded DNA binding"/>
    <property type="evidence" value="ECO:0007669"/>
    <property type="project" value="InterPro"/>
</dbReference>
<dbReference type="GO" id="GO:0006508">
    <property type="term" value="P:proteolysis"/>
    <property type="evidence" value="ECO:0007669"/>
    <property type="project" value="UniProtKB-KW"/>
</dbReference>
<evidence type="ECO:0000256" key="7">
    <source>
        <dbReference type="ARBA" id="ARBA00023239"/>
    </source>
</evidence>
<evidence type="ECO:0000256" key="1">
    <source>
        <dbReference type="ARBA" id="ARBA00008136"/>
    </source>
</evidence>
<evidence type="ECO:0000256" key="3">
    <source>
        <dbReference type="ARBA" id="ARBA00022763"/>
    </source>
</evidence>
<evidence type="ECO:0000256" key="2">
    <source>
        <dbReference type="ARBA" id="ARBA00022670"/>
    </source>
</evidence>
<reference evidence="10 11" key="1">
    <citation type="submission" date="2020-07" db="EMBL/GenBank/DDBJ databases">
        <title>Vallitalea guaymasensis genome.</title>
        <authorList>
            <person name="Postec A."/>
        </authorList>
    </citation>
    <scope>NUCLEOTIDE SEQUENCE [LARGE SCALE GENOMIC DNA]</scope>
    <source>
        <strain evidence="10 11">Ra1766G1</strain>
    </source>
</reference>
<evidence type="ECO:0000256" key="6">
    <source>
        <dbReference type="ARBA" id="ARBA00023125"/>
    </source>
</evidence>
<evidence type="ECO:0000256" key="8">
    <source>
        <dbReference type="RuleBase" id="RU364100"/>
    </source>
</evidence>
<dbReference type="EC" id="3.4.-.-" evidence="8"/>
<dbReference type="EMBL" id="CP058561">
    <property type="protein sequence ID" value="QUH27859.1"/>
    <property type="molecule type" value="Genomic_DNA"/>
</dbReference>
<dbReference type="PANTHER" id="PTHR13604:SF0">
    <property type="entry name" value="ABASIC SITE PROCESSING PROTEIN HMCES"/>
    <property type="match status" value="1"/>
</dbReference>
<keyword evidence="5" id="KW-0190">Covalent protein-DNA linkage</keyword>
<protein>
    <recommendedName>
        <fullName evidence="8">Abasic site processing protein</fullName>
        <ecNumber evidence="8">3.4.-.-</ecNumber>
    </recommendedName>
</protein>
<evidence type="ECO:0000256" key="5">
    <source>
        <dbReference type="ARBA" id="ARBA00023124"/>
    </source>
</evidence>
<evidence type="ECO:0000313" key="10">
    <source>
        <dbReference type="EMBL" id="QUH27859.1"/>
    </source>
</evidence>
<evidence type="ECO:0000313" key="11">
    <source>
        <dbReference type="Proteomes" id="UP000677305"/>
    </source>
</evidence>
<keyword evidence="6" id="KW-0238">DNA-binding</keyword>
<dbReference type="GO" id="GO:0016829">
    <property type="term" value="F:lyase activity"/>
    <property type="evidence" value="ECO:0007669"/>
    <property type="project" value="UniProtKB-KW"/>
</dbReference>
<name>A0A8J8M7L0_9FIRM</name>
<dbReference type="Proteomes" id="UP000677305">
    <property type="component" value="Chromosome"/>
</dbReference>
<keyword evidence="4 8" id="KW-0378">Hydrolase</keyword>
<dbReference type="InterPro" id="IPR036590">
    <property type="entry name" value="SRAP-like"/>
</dbReference>
<dbReference type="RefSeq" id="WP_212692159.1">
    <property type="nucleotide sequence ID" value="NZ_CP058561.1"/>
</dbReference>
<dbReference type="InterPro" id="IPR003738">
    <property type="entry name" value="SRAP"/>
</dbReference>
<feature type="region of interest" description="Disordered" evidence="9">
    <location>
        <begin position="210"/>
        <end position="229"/>
    </location>
</feature>
<organism evidence="10 11">
    <name type="scientific">Vallitalea guaymasensis</name>
    <dbReference type="NCBI Taxonomy" id="1185412"/>
    <lineage>
        <taxon>Bacteria</taxon>
        <taxon>Bacillati</taxon>
        <taxon>Bacillota</taxon>
        <taxon>Clostridia</taxon>
        <taxon>Lachnospirales</taxon>
        <taxon>Vallitaleaceae</taxon>
        <taxon>Vallitalea</taxon>
    </lineage>
</organism>
<keyword evidence="3" id="KW-0227">DNA damage</keyword>
<dbReference type="AlphaFoldDB" id="A0A8J8M7L0"/>
<evidence type="ECO:0000256" key="9">
    <source>
        <dbReference type="SAM" id="MobiDB-lite"/>
    </source>
</evidence>
<accession>A0A8J8M7L0</accession>
<keyword evidence="2 8" id="KW-0645">Protease</keyword>
<proteinExistence type="inferred from homology"/>
<dbReference type="Pfam" id="PF02586">
    <property type="entry name" value="SRAP"/>
    <property type="match status" value="1"/>
</dbReference>
<dbReference type="GO" id="GO:0106300">
    <property type="term" value="P:protein-DNA covalent cross-linking repair"/>
    <property type="evidence" value="ECO:0007669"/>
    <property type="project" value="InterPro"/>
</dbReference>
<keyword evidence="11" id="KW-1185">Reference proteome</keyword>
<dbReference type="GO" id="GO:0008233">
    <property type="term" value="F:peptidase activity"/>
    <property type="evidence" value="ECO:0007669"/>
    <property type="project" value="UniProtKB-KW"/>
</dbReference>